<comment type="similarity">
    <text evidence="1 4">Belongs to the glycosyl hydrolase 26 family.</text>
</comment>
<reference evidence="6 7" key="1">
    <citation type="journal article" date="2016" name="Nat. Commun.">
        <title>Thousands of microbial genomes shed light on interconnected biogeochemical processes in an aquifer system.</title>
        <authorList>
            <person name="Anantharaman K."/>
            <person name="Brown C.T."/>
            <person name="Hug L.A."/>
            <person name="Sharon I."/>
            <person name="Castelle C.J."/>
            <person name="Probst A.J."/>
            <person name="Thomas B.C."/>
            <person name="Singh A."/>
            <person name="Wilkins M.J."/>
            <person name="Karaoz U."/>
            <person name="Brodie E.L."/>
            <person name="Williams K.H."/>
            <person name="Hubbard S.S."/>
            <person name="Banfield J.F."/>
        </authorList>
    </citation>
    <scope>NUCLEOTIDE SEQUENCE [LARGE SCALE GENOMIC DNA]</scope>
</reference>
<gene>
    <name evidence="6" type="ORF">A2627_04715</name>
</gene>
<dbReference type="Gene3D" id="3.20.20.80">
    <property type="entry name" value="Glycosidases"/>
    <property type="match status" value="1"/>
</dbReference>
<sequence>MFGNNIKLFLIFLTVFLIVGIAIKIRSNDAVSGIVWGYKSVICDSKFEFLKKNCNIDWKNLSINFGVYDPEGHFDSINTIAIEHRFIKWTEYQKGQLDDFFNHVSSKNRWPMITIEPFSFDNSDESKRSLFDDIASGKYDEAIETICLDFKNSKNPVFIRWGQEMENVTGRYPWASNDTSGYIASYRYFVNKCREIDGKNFYIWSPVGHSNVKGYYPGGGFVDLVGLSVFEFPQWDINNYGKTQSFDEIFSQRYRVVKGFEKPIIIAELGVTGDKDFQKSWLINAINSSQKYPLLKTVSYFDAVDSPGVWGEKYPTPDWRINPEIFTSPL</sequence>
<name>A0A1F7YK38_9BACT</name>
<feature type="domain" description="GH26" evidence="5">
    <location>
        <begin position="25"/>
        <end position="330"/>
    </location>
</feature>
<dbReference type="InterPro" id="IPR017853">
    <property type="entry name" value="GH"/>
</dbReference>
<protein>
    <recommendedName>
        <fullName evidence="5">GH26 domain-containing protein</fullName>
    </recommendedName>
</protein>
<dbReference type="GO" id="GO:0016985">
    <property type="term" value="F:mannan endo-1,4-beta-mannosidase activity"/>
    <property type="evidence" value="ECO:0007669"/>
    <property type="project" value="InterPro"/>
</dbReference>
<proteinExistence type="inferred from homology"/>
<keyword evidence="2 4" id="KW-0378">Hydrolase</keyword>
<evidence type="ECO:0000256" key="3">
    <source>
        <dbReference type="ARBA" id="ARBA00023295"/>
    </source>
</evidence>
<dbReference type="SUPFAM" id="SSF51445">
    <property type="entry name" value="(Trans)glycosidases"/>
    <property type="match status" value="1"/>
</dbReference>
<dbReference type="InterPro" id="IPR000805">
    <property type="entry name" value="Glyco_hydro_26"/>
</dbReference>
<comment type="caution">
    <text evidence="6">The sequence shown here is derived from an EMBL/GenBank/DDBJ whole genome shotgun (WGS) entry which is preliminary data.</text>
</comment>
<accession>A0A1F7YK38</accession>
<evidence type="ECO:0000259" key="5">
    <source>
        <dbReference type="PROSITE" id="PS51764"/>
    </source>
</evidence>
<dbReference type="Pfam" id="PF02156">
    <property type="entry name" value="Glyco_hydro_26"/>
    <property type="match status" value="1"/>
</dbReference>
<dbReference type="EMBL" id="MGGI01000003">
    <property type="protein sequence ID" value="OGM27714.1"/>
    <property type="molecule type" value="Genomic_DNA"/>
</dbReference>
<dbReference type="GO" id="GO:0006080">
    <property type="term" value="P:substituted mannan metabolic process"/>
    <property type="evidence" value="ECO:0007669"/>
    <property type="project" value="InterPro"/>
</dbReference>
<dbReference type="InterPro" id="IPR022790">
    <property type="entry name" value="GH26_dom"/>
</dbReference>
<dbReference type="PANTHER" id="PTHR40079:SF4">
    <property type="entry name" value="GH26 DOMAIN-CONTAINING PROTEIN-RELATED"/>
    <property type="match status" value="1"/>
</dbReference>
<dbReference type="AlphaFoldDB" id="A0A1F7YK38"/>
<dbReference type="PANTHER" id="PTHR40079">
    <property type="entry name" value="MANNAN ENDO-1,4-BETA-MANNOSIDASE E-RELATED"/>
    <property type="match status" value="1"/>
</dbReference>
<organism evidence="6 7">
    <name type="scientific">Candidatus Woesebacteria bacterium RIFCSPHIGHO2_01_FULL_39_28</name>
    <dbReference type="NCBI Taxonomy" id="1802496"/>
    <lineage>
        <taxon>Bacteria</taxon>
        <taxon>Candidatus Woeseibacteriota</taxon>
    </lineage>
</organism>
<evidence type="ECO:0000256" key="2">
    <source>
        <dbReference type="ARBA" id="ARBA00022801"/>
    </source>
</evidence>
<feature type="active site" description="Proton donor" evidence="4">
    <location>
        <position position="164"/>
    </location>
</feature>
<keyword evidence="3 4" id="KW-0326">Glycosidase</keyword>
<feature type="active site" description="Nucleophile" evidence="4">
    <location>
        <position position="268"/>
    </location>
</feature>
<dbReference type="PROSITE" id="PS51764">
    <property type="entry name" value="GH26"/>
    <property type="match status" value="1"/>
</dbReference>
<evidence type="ECO:0000256" key="1">
    <source>
        <dbReference type="ARBA" id="ARBA00007754"/>
    </source>
</evidence>
<evidence type="ECO:0000313" key="7">
    <source>
        <dbReference type="Proteomes" id="UP000178851"/>
    </source>
</evidence>
<evidence type="ECO:0000256" key="4">
    <source>
        <dbReference type="PROSITE-ProRule" id="PRU01100"/>
    </source>
</evidence>
<dbReference type="Proteomes" id="UP000178851">
    <property type="component" value="Unassembled WGS sequence"/>
</dbReference>
<evidence type="ECO:0000313" key="6">
    <source>
        <dbReference type="EMBL" id="OGM27714.1"/>
    </source>
</evidence>